<evidence type="ECO:0000313" key="11">
    <source>
        <dbReference type="Proteomes" id="UP000189761"/>
    </source>
</evidence>
<keyword evidence="5" id="KW-0547">Nucleotide-binding</keyword>
<evidence type="ECO:0000256" key="4">
    <source>
        <dbReference type="ARBA" id="ARBA00022475"/>
    </source>
</evidence>
<sequence length="278" mass="31260">MMRLIIKDLHFSYSLESPIFHGINLEISNQSTALIGQNGAGKTTLVKLLKGLLTPSSGEILINGINTKEQTAAKLAKTIGLVFQNPNDQIFKNRVMDEVMFGPLNIGQTVKEAKQNATEALEMVGLSEHAERNPYDLSLSQRKLVTIASVLAMRTDIIIFDEPTMGQDHDGKEKLKRIIRHLINEGKLVLCILHDMDFVAEVFERTIIFNQGKILLDGDTRTVFSNEEILNIAYLEQPYITQLGKQLGFTETFLNEDELIAQCKARYNNISIESLFHL</sequence>
<evidence type="ECO:0000256" key="6">
    <source>
        <dbReference type="ARBA" id="ARBA00022840"/>
    </source>
</evidence>
<evidence type="ECO:0000256" key="2">
    <source>
        <dbReference type="ARBA" id="ARBA00005417"/>
    </source>
</evidence>
<keyword evidence="4" id="KW-1003">Cell membrane</keyword>
<protein>
    <submittedName>
        <fullName evidence="10">Cobalt ABC transporter ATP-binding protein</fullName>
    </submittedName>
</protein>
<evidence type="ECO:0000313" key="10">
    <source>
        <dbReference type="EMBL" id="OOP68010.1"/>
    </source>
</evidence>
<dbReference type="InterPro" id="IPR050095">
    <property type="entry name" value="ECF_ABC_transporter_ATP-bd"/>
</dbReference>
<dbReference type="InterPro" id="IPR003593">
    <property type="entry name" value="AAA+_ATPase"/>
</dbReference>
<keyword evidence="7" id="KW-1278">Translocase</keyword>
<organism evidence="10 11">
    <name type="scientific">Heyndrickxia oleronia</name>
    <dbReference type="NCBI Taxonomy" id="38875"/>
    <lineage>
        <taxon>Bacteria</taxon>
        <taxon>Bacillati</taxon>
        <taxon>Bacillota</taxon>
        <taxon>Bacilli</taxon>
        <taxon>Bacillales</taxon>
        <taxon>Bacillaceae</taxon>
        <taxon>Heyndrickxia</taxon>
    </lineage>
</organism>
<evidence type="ECO:0000256" key="1">
    <source>
        <dbReference type="ARBA" id="ARBA00004202"/>
    </source>
</evidence>
<dbReference type="Proteomes" id="UP000189761">
    <property type="component" value="Unassembled WGS sequence"/>
</dbReference>
<dbReference type="SUPFAM" id="SSF52540">
    <property type="entry name" value="P-loop containing nucleoside triphosphate hydrolases"/>
    <property type="match status" value="1"/>
</dbReference>
<dbReference type="PANTHER" id="PTHR43553">
    <property type="entry name" value="HEAVY METAL TRANSPORTER"/>
    <property type="match status" value="1"/>
</dbReference>
<accession>A0A8E2I8P0</accession>
<proteinExistence type="inferred from homology"/>
<dbReference type="InterPro" id="IPR027417">
    <property type="entry name" value="P-loop_NTPase"/>
</dbReference>
<dbReference type="PROSITE" id="PS50893">
    <property type="entry name" value="ABC_TRANSPORTER_2"/>
    <property type="match status" value="1"/>
</dbReference>
<dbReference type="EMBL" id="MTLA01000142">
    <property type="protein sequence ID" value="OOP68010.1"/>
    <property type="molecule type" value="Genomic_DNA"/>
</dbReference>
<keyword evidence="8" id="KW-0472">Membrane</keyword>
<dbReference type="GO" id="GO:0043190">
    <property type="term" value="C:ATP-binding cassette (ABC) transporter complex"/>
    <property type="evidence" value="ECO:0007669"/>
    <property type="project" value="TreeGrafter"/>
</dbReference>
<dbReference type="GO" id="GO:0042626">
    <property type="term" value="F:ATPase-coupled transmembrane transporter activity"/>
    <property type="evidence" value="ECO:0007669"/>
    <property type="project" value="TreeGrafter"/>
</dbReference>
<dbReference type="RefSeq" id="WP_078110334.1">
    <property type="nucleotide sequence ID" value="NZ_CP065424.1"/>
</dbReference>
<evidence type="ECO:0000256" key="5">
    <source>
        <dbReference type="ARBA" id="ARBA00022741"/>
    </source>
</evidence>
<dbReference type="Gene3D" id="3.40.50.300">
    <property type="entry name" value="P-loop containing nucleotide triphosphate hydrolases"/>
    <property type="match status" value="1"/>
</dbReference>
<dbReference type="AlphaFoldDB" id="A0A8E2I8P0"/>
<name>A0A8E2I8P0_9BACI</name>
<gene>
    <name evidence="10" type="ORF">BWZ43_12795</name>
</gene>
<dbReference type="InterPro" id="IPR003439">
    <property type="entry name" value="ABC_transporter-like_ATP-bd"/>
</dbReference>
<comment type="similarity">
    <text evidence="2">Belongs to the ABC transporter superfamily.</text>
</comment>
<evidence type="ECO:0000256" key="7">
    <source>
        <dbReference type="ARBA" id="ARBA00022967"/>
    </source>
</evidence>
<dbReference type="FunFam" id="3.40.50.300:FF:000224">
    <property type="entry name" value="Energy-coupling factor transporter ATP-binding protein EcfA"/>
    <property type="match status" value="1"/>
</dbReference>
<dbReference type="CDD" id="cd03225">
    <property type="entry name" value="ABC_cobalt_CbiO_domain1"/>
    <property type="match status" value="1"/>
</dbReference>
<evidence type="ECO:0000256" key="8">
    <source>
        <dbReference type="ARBA" id="ARBA00023136"/>
    </source>
</evidence>
<comment type="caution">
    <text evidence="10">The sequence shown here is derived from an EMBL/GenBank/DDBJ whole genome shotgun (WGS) entry which is preliminary data.</text>
</comment>
<dbReference type="GO" id="GO:0005524">
    <property type="term" value="F:ATP binding"/>
    <property type="evidence" value="ECO:0007669"/>
    <property type="project" value="UniProtKB-KW"/>
</dbReference>
<dbReference type="InterPro" id="IPR015856">
    <property type="entry name" value="ABC_transpr_CbiO/EcfA_su"/>
</dbReference>
<evidence type="ECO:0000259" key="9">
    <source>
        <dbReference type="PROSITE" id="PS50893"/>
    </source>
</evidence>
<keyword evidence="6 10" id="KW-0067">ATP-binding</keyword>
<reference evidence="10 11" key="1">
    <citation type="submission" date="2017-01" db="EMBL/GenBank/DDBJ databases">
        <title>Draft genome sequence of Bacillus oleronius.</title>
        <authorList>
            <person name="Allam M."/>
        </authorList>
    </citation>
    <scope>NUCLEOTIDE SEQUENCE [LARGE SCALE GENOMIC DNA]</scope>
    <source>
        <strain evidence="10 11">DSM 9356</strain>
    </source>
</reference>
<comment type="subcellular location">
    <subcellularLocation>
        <location evidence="1">Cell membrane</location>
        <topology evidence="1">Peripheral membrane protein</topology>
    </subcellularLocation>
</comment>
<dbReference type="PANTHER" id="PTHR43553:SF24">
    <property type="entry name" value="ENERGY-COUPLING FACTOR TRANSPORTER ATP-BINDING PROTEIN ECFA1"/>
    <property type="match status" value="1"/>
</dbReference>
<evidence type="ECO:0000256" key="3">
    <source>
        <dbReference type="ARBA" id="ARBA00022448"/>
    </source>
</evidence>
<keyword evidence="11" id="KW-1185">Reference proteome</keyword>
<dbReference type="SMART" id="SM00382">
    <property type="entry name" value="AAA"/>
    <property type="match status" value="1"/>
</dbReference>
<dbReference type="Pfam" id="PF00005">
    <property type="entry name" value="ABC_tran"/>
    <property type="match status" value="1"/>
</dbReference>
<keyword evidence="3" id="KW-0813">Transport</keyword>
<feature type="domain" description="ABC transporter" evidence="9">
    <location>
        <begin position="4"/>
        <end position="236"/>
    </location>
</feature>
<dbReference type="GO" id="GO:0016887">
    <property type="term" value="F:ATP hydrolysis activity"/>
    <property type="evidence" value="ECO:0007669"/>
    <property type="project" value="InterPro"/>
</dbReference>
<dbReference type="GO" id="GO:0015087">
    <property type="term" value="F:cobalt ion transmembrane transporter activity"/>
    <property type="evidence" value="ECO:0007669"/>
    <property type="project" value="UniProtKB-ARBA"/>
</dbReference>